<protein>
    <recommendedName>
        <fullName evidence="22">Non-specific serine/threonine protein kinase</fullName>
    </recommendedName>
</protein>
<evidence type="ECO:0000259" key="18">
    <source>
        <dbReference type="PROSITE" id="PS50927"/>
    </source>
</evidence>
<evidence type="ECO:0000256" key="4">
    <source>
        <dbReference type="ARBA" id="ARBA00022679"/>
    </source>
</evidence>
<dbReference type="Pfam" id="PF01453">
    <property type="entry name" value="B_lectin"/>
    <property type="match status" value="1"/>
</dbReference>
<evidence type="ECO:0000259" key="19">
    <source>
        <dbReference type="PROSITE" id="PS50948"/>
    </source>
</evidence>
<dbReference type="SMART" id="SM00108">
    <property type="entry name" value="B_lectin"/>
    <property type="match status" value="1"/>
</dbReference>
<keyword evidence="5 15" id="KW-0812">Transmembrane</keyword>
<feature type="chain" id="PRO_5043641881" description="Non-specific serine/threonine protein kinase" evidence="16">
    <location>
        <begin position="26"/>
        <end position="1076"/>
    </location>
</feature>
<keyword evidence="9" id="KW-0067">ATP-binding</keyword>
<name>A0AAV7EV85_ARIFI</name>
<dbReference type="GO" id="GO:0005524">
    <property type="term" value="F:ATP binding"/>
    <property type="evidence" value="ECO:0007669"/>
    <property type="project" value="UniProtKB-KW"/>
</dbReference>
<evidence type="ECO:0000313" key="21">
    <source>
        <dbReference type="Proteomes" id="UP000825729"/>
    </source>
</evidence>
<keyword evidence="21" id="KW-1185">Reference proteome</keyword>
<evidence type="ECO:0008006" key="22">
    <source>
        <dbReference type="Google" id="ProtNLM"/>
    </source>
</evidence>
<keyword evidence="2" id="KW-1003">Cell membrane</keyword>
<dbReference type="Gene3D" id="3.30.200.20">
    <property type="entry name" value="Phosphorylase Kinase, domain 1"/>
    <property type="match status" value="1"/>
</dbReference>
<evidence type="ECO:0000256" key="9">
    <source>
        <dbReference type="ARBA" id="ARBA00022840"/>
    </source>
</evidence>
<proteinExistence type="predicted"/>
<dbReference type="InterPro" id="IPR000719">
    <property type="entry name" value="Prot_kinase_dom"/>
</dbReference>
<dbReference type="SMART" id="SM00220">
    <property type="entry name" value="S_TKc"/>
    <property type="match status" value="1"/>
</dbReference>
<evidence type="ECO:0000256" key="8">
    <source>
        <dbReference type="ARBA" id="ARBA00022777"/>
    </source>
</evidence>
<dbReference type="PANTHER" id="PTHR27002:SF181">
    <property type="entry name" value="RECEPTOR-LIKE SERINE_THREONINE-PROTEIN KINASE"/>
    <property type="match status" value="1"/>
</dbReference>
<dbReference type="EMBL" id="JAINDJ010000003">
    <property type="protein sequence ID" value="KAG9452820.1"/>
    <property type="molecule type" value="Genomic_DNA"/>
</dbReference>
<dbReference type="SMART" id="SM00473">
    <property type="entry name" value="PAN_AP"/>
    <property type="match status" value="1"/>
</dbReference>
<evidence type="ECO:0000256" key="7">
    <source>
        <dbReference type="ARBA" id="ARBA00022741"/>
    </source>
</evidence>
<feature type="transmembrane region" description="Helical" evidence="15">
    <location>
        <begin position="686"/>
        <end position="709"/>
    </location>
</feature>
<dbReference type="Proteomes" id="UP000825729">
    <property type="component" value="Unassembled WGS sequence"/>
</dbReference>
<dbReference type="FunFam" id="1.10.510.10:FF:000060">
    <property type="entry name" value="G-type lectin S-receptor-like serine/threonine-protein kinase"/>
    <property type="match status" value="1"/>
</dbReference>
<organism evidence="20 21">
    <name type="scientific">Aristolochia fimbriata</name>
    <name type="common">White veined hardy Dutchman's pipe vine</name>
    <dbReference type="NCBI Taxonomy" id="158543"/>
    <lineage>
        <taxon>Eukaryota</taxon>
        <taxon>Viridiplantae</taxon>
        <taxon>Streptophyta</taxon>
        <taxon>Embryophyta</taxon>
        <taxon>Tracheophyta</taxon>
        <taxon>Spermatophyta</taxon>
        <taxon>Magnoliopsida</taxon>
        <taxon>Magnoliidae</taxon>
        <taxon>Piperales</taxon>
        <taxon>Aristolochiaceae</taxon>
        <taxon>Aristolochia</taxon>
    </lineage>
</organism>
<evidence type="ECO:0000256" key="6">
    <source>
        <dbReference type="ARBA" id="ARBA00022729"/>
    </source>
</evidence>
<evidence type="ECO:0000256" key="14">
    <source>
        <dbReference type="ARBA" id="ARBA00023180"/>
    </source>
</evidence>
<comment type="caution">
    <text evidence="20">The sequence shown here is derived from an EMBL/GenBank/DDBJ whole genome shotgun (WGS) entry which is preliminary data.</text>
</comment>
<evidence type="ECO:0000256" key="10">
    <source>
        <dbReference type="ARBA" id="ARBA00022989"/>
    </source>
</evidence>
<dbReference type="FunFam" id="2.90.10.10:FF:000001">
    <property type="entry name" value="G-type lectin S-receptor-like serine/threonine-protein kinase"/>
    <property type="match status" value="1"/>
</dbReference>
<dbReference type="InterPro" id="IPR001480">
    <property type="entry name" value="Bulb-type_lectin_dom"/>
</dbReference>
<evidence type="ECO:0000256" key="16">
    <source>
        <dbReference type="SAM" id="SignalP"/>
    </source>
</evidence>
<evidence type="ECO:0000256" key="12">
    <source>
        <dbReference type="ARBA" id="ARBA00023157"/>
    </source>
</evidence>
<keyword evidence="8" id="KW-0418">Kinase</keyword>
<dbReference type="InterPro" id="IPR000858">
    <property type="entry name" value="S_locus_glycoprot_dom"/>
</dbReference>
<dbReference type="InterPro" id="IPR003609">
    <property type="entry name" value="Pan_app"/>
</dbReference>
<evidence type="ECO:0000256" key="13">
    <source>
        <dbReference type="ARBA" id="ARBA00023170"/>
    </source>
</evidence>
<dbReference type="PROSITE" id="PS00108">
    <property type="entry name" value="PROTEIN_KINASE_ST"/>
    <property type="match status" value="1"/>
</dbReference>
<evidence type="ECO:0000256" key="1">
    <source>
        <dbReference type="ARBA" id="ARBA00004251"/>
    </source>
</evidence>
<keyword evidence="13" id="KW-0675">Receptor</keyword>
<feature type="domain" description="Bulb-type lectin" evidence="18">
    <location>
        <begin position="27"/>
        <end position="148"/>
    </location>
</feature>
<dbReference type="Pfam" id="PF07714">
    <property type="entry name" value="PK_Tyr_Ser-Thr"/>
    <property type="match status" value="1"/>
</dbReference>
<feature type="domain" description="Protein kinase" evidence="17">
    <location>
        <begin position="761"/>
        <end position="1037"/>
    </location>
</feature>
<dbReference type="AlphaFoldDB" id="A0AAV7EV85"/>
<evidence type="ECO:0000256" key="3">
    <source>
        <dbReference type="ARBA" id="ARBA00022527"/>
    </source>
</evidence>
<gene>
    <name evidence="20" type="ORF">H6P81_005724</name>
</gene>
<dbReference type="InterPro" id="IPR036426">
    <property type="entry name" value="Bulb-type_lectin_dom_sf"/>
</dbReference>
<feature type="domain" description="Apple" evidence="19">
    <location>
        <begin position="343"/>
        <end position="426"/>
    </location>
</feature>
<dbReference type="CDD" id="cd00028">
    <property type="entry name" value="B_lectin"/>
    <property type="match status" value="1"/>
</dbReference>
<dbReference type="InterPro" id="IPR008271">
    <property type="entry name" value="Ser/Thr_kinase_AS"/>
</dbReference>
<evidence type="ECO:0000259" key="17">
    <source>
        <dbReference type="PROSITE" id="PS50011"/>
    </source>
</evidence>
<evidence type="ECO:0000256" key="11">
    <source>
        <dbReference type="ARBA" id="ARBA00023136"/>
    </source>
</evidence>
<evidence type="ECO:0000256" key="2">
    <source>
        <dbReference type="ARBA" id="ARBA00022475"/>
    </source>
</evidence>
<dbReference type="PROSITE" id="PS50927">
    <property type="entry name" value="BULB_LECTIN"/>
    <property type="match status" value="1"/>
</dbReference>
<feature type="signal peptide" evidence="16">
    <location>
        <begin position="1"/>
        <end position="25"/>
    </location>
</feature>
<keyword evidence="3" id="KW-0723">Serine/threonine-protein kinase</keyword>
<accession>A0AAV7EV85</accession>
<reference evidence="20 21" key="1">
    <citation type="submission" date="2021-07" db="EMBL/GenBank/DDBJ databases">
        <title>The Aristolochia fimbriata genome: insights into angiosperm evolution, floral development and chemical biosynthesis.</title>
        <authorList>
            <person name="Jiao Y."/>
        </authorList>
    </citation>
    <scope>NUCLEOTIDE SEQUENCE [LARGE SCALE GENOMIC DNA]</scope>
    <source>
        <strain evidence="20">IBCAS-2021</strain>
        <tissue evidence="20">Leaf</tissue>
    </source>
</reference>
<dbReference type="PANTHER" id="PTHR27002">
    <property type="entry name" value="RECEPTOR-LIKE SERINE/THREONINE-PROTEIN KINASE SD1-8"/>
    <property type="match status" value="1"/>
</dbReference>
<dbReference type="SUPFAM" id="SSF51110">
    <property type="entry name" value="alpha-D-mannose-specific plant lectins"/>
    <property type="match status" value="1"/>
</dbReference>
<evidence type="ECO:0000256" key="5">
    <source>
        <dbReference type="ARBA" id="ARBA00022692"/>
    </source>
</evidence>
<dbReference type="GO" id="GO:0004674">
    <property type="term" value="F:protein serine/threonine kinase activity"/>
    <property type="evidence" value="ECO:0007669"/>
    <property type="project" value="UniProtKB-KW"/>
</dbReference>
<keyword evidence="12" id="KW-1015">Disulfide bond</keyword>
<evidence type="ECO:0000256" key="15">
    <source>
        <dbReference type="SAM" id="Phobius"/>
    </source>
</evidence>
<keyword evidence="6 16" id="KW-0732">Signal</keyword>
<dbReference type="PROSITE" id="PS50948">
    <property type="entry name" value="PAN"/>
    <property type="match status" value="1"/>
</dbReference>
<dbReference type="Pfam" id="PF08276">
    <property type="entry name" value="PAN_2"/>
    <property type="match status" value="1"/>
</dbReference>
<keyword evidence="11 15" id="KW-0472">Membrane</keyword>
<dbReference type="Gene3D" id="2.90.10.10">
    <property type="entry name" value="Bulb-type lectin domain"/>
    <property type="match status" value="1"/>
</dbReference>
<dbReference type="GO" id="GO:0048544">
    <property type="term" value="P:recognition of pollen"/>
    <property type="evidence" value="ECO:0007669"/>
    <property type="project" value="InterPro"/>
</dbReference>
<dbReference type="InterPro" id="IPR011009">
    <property type="entry name" value="Kinase-like_dom_sf"/>
</dbReference>
<dbReference type="FunFam" id="3.30.200.20:FF:000330">
    <property type="entry name" value="G-type lectin S-receptor-like serine/threonine-protein kinase At4g03230"/>
    <property type="match status" value="1"/>
</dbReference>
<dbReference type="Gene3D" id="1.10.510.10">
    <property type="entry name" value="Transferase(Phosphotransferase) domain 1"/>
    <property type="match status" value="1"/>
</dbReference>
<dbReference type="Pfam" id="PF00954">
    <property type="entry name" value="S_locus_glycop"/>
    <property type="match status" value="1"/>
</dbReference>
<keyword evidence="14" id="KW-0325">Glycoprotein</keyword>
<evidence type="ECO:0000313" key="20">
    <source>
        <dbReference type="EMBL" id="KAG9452820.1"/>
    </source>
</evidence>
<sequence>MGRRITGTVFVYLFLLLHWFPRSSSVSDSITPNRAVRDGQTLVSKGKLFQLGFFTSGDGSNRCVGIWYAQLPIRRVIWVANGDNPVTDSSGLFTVGGDGNLIVLDGHRRTLWSTNAASVSNNSVAVLLDSGNLVLRERSSGPADRVVWQSFDFPTDTLLPGMKIGRNRGTRQSQRLVSWKDYNDPSSGSFSFGIDPQELRQFFIFKGSEPYYRSIYWNGTTYKALPGQSQALVNFTVGSHENGVFLEYFAPLTISPSIVMDPSGRLNYIWYEGSGDSISERSSVWSGQAYSCEEFGACGVFSSCNQNQRPLCQCLPGFEPASARDWNSGDWSGGCRRKRPLQCRDRDGFLVLPRMKVAPPEFNEGTTNMGVEACRAKCLRNCSCTAFANAKSGGNVTCQIWNEDLQDVKDGNEGDGEAMNLYLRLSASELENAGRHCENCGTNIIPYPLSTGPNCGDPAYNSFSCNSTTGQLRFHALDGSSYALTSVNAEQRNFVIQSEDMHTCWPTGAKSKDVLLNSSLPFYLTNRSSVLLFSCAAPQLSLPLNCTSNLCEKYIHEGPAACINSSSCCSQMAGSFSEPKSYSIGVLRTGCGAYTSIVNANLSTPASNWEVGIEIGWEPPLEPVCNSSSDCRAWQNSTCLFDDKQSGIKRCICNANLKWNSLTLSCTKDNIRNKGLEVSSHSERSLALIIPVTIVPVVFLAGILTFCLWRMMGRKKGAKERRSGVSSSHLGGKDMLGTNETEELDIPFFELETVAAATGDFSETNKLGQGGFGPVYKGKLLGGQEIAVKRLSQRSGQGLEEFKNEIMLIAKLQHRNLVRLLGYCIAGDEKMILYEFMPNKSLDFFLFEKDRRRLLDWKIRFNIVLGIARGLLYLHQDSRLRIIHRDLKTGNVLLDEEMNPKISDFGMARLFGGNQLEANTNRVVGTYGYMSPEYALHGHFSVKSDVYSFGVIVLEIVSAKKNTVFYYSQESLTLMGYAWRLWEENRGLDLVDPQLRETCIASEVLNCIRIGLLCVQEDPADRPNMASVVTMLNNEAMTLVSPKKPAFSTITTKNDSSGEPSLISINDITISTIDGR</sequence>
<dbReference type="GO" id="GO:0005886">
    <property type="term" value="C:plasma membrane"/>
    <property type="evidence" value="ECO:0007669"/>
    <property type="project" value="UniProtKB-SubCell"/>
</dbReference>
<dbReference type="InterPro" id="IPR001245">
    <property type="entry name" value="Ser-Thr/Tyr_kinase_cat_dom"/>
</dbReference>
<dbReference type="CDD" id="cd01098">
    <property type="entry name" value="PAN_AP_plant"/>
    <property type="match status" value="1"/>
</dbReference>
<dbReference type="SUPFAM" id="SSF56112">
    <property type="entry name" value="Protein kinase-like (PK-like)"/>
    <property type="match status" value="1"/>
</dbReference>
<dbReference type="PROSITE" id="PS50011">
    <property type="entry name" value="PROTEIN_KINASE_DOM"/>
    <property type="match status" value="1"/>
</dbReference>
<keyword evidence="4" id="KW-0808">Transferase</keyword>
<keyword evidence="7" id="KW-0547">Nucleotide-binding</keyword>
<comment type="subcellular location">
    <subcellularLocation>
        <location evidence="1">Cell membrane</location>
        <topology evidence="1">Single-pass type I membrane protein</topology>
    </subcellularLocation>
</comment>
<keyword evidence="10 15" id="KW-1133">Transmembrane helix</keyword>
<dbReference type="CDD" id="cd14066">
    <property type="entry name" value="STKc_IRAK"/>
    <property type="match status" value="1"/>
</dbReference>